<proteinExistence type="predicted"/>
<protein>
    <submittedName>
        <fullName evidence="3">Uncharacterized protein</fullName>
    </submittedName>
</protein>
<keyword evidence="2" id="KW-1185">Reference proteome</keyword>
<dbReference type="WBParaSite" id="jg522">
    <property type="protein sequence ID" value="jg522"/>
    <property type="gene ID" value="jg522"/>
</dbReference>
<dbReference type="AlphaFoldDB" id="A0A915EGW9"/>
<name>A0A915EGW9_9BILA</name>
<feature type="compositionally biased region" description="Basic and acidic residues" evidence="1">
    <location>
        <begin position="326"/>
        <end position="336"/>
    </location>
</feature>
<evidence type="ECO:0000313" key="2">
    <source>
        <dbReference type="Proteomes" id="UP000887574"/>
    </source>
</evidence>
<dbReference type="Proteomes" id="UP000887574">
    <property type="component" value="Unplaced"/>
</dbReference>
<feature type="compositionally biased region" description="Polar residues" evidence="1">
    <location>
        <begin position="262"/>
        <end position="281"/>
    </location>
</feature>
<feature type="compositionally biased region" description="Acidic residues" evidence="1">
    <location>
        <begin position="313"/>
        <end position="324"/>
    </location>
</feature>
<evidence type="ECO:0000256" key="1">
    <source>
        <dbReference type="SAM" id="MobiDB-lite"/>
    </source>
</evidence>
<evidence type="ECO:0000313" key="3">
    <source>
        <dbReference type="WBParaSite" id="jg522"/>
    </source>
</evidence>
<organism evidence="2 3">
    <name type="scientific">Ditylenchus dipsaci</name>
    <dbReference type="NCBI Taxonomy" id="166011"/>
    <lineage>
        <taxon>Eukaryota</taxon>
        <taxon>Metazoa</taxon>
        <taxon>Ecdysozoa</taxon>
        <taxon>Nematoda</taxon>
        <taxon>Chromadorea</taxon>
        <taxon>Rhabditida</taxon>
        <taxon>Tylenchina</taxon>
        <taxon>Tylenchomorpha</taxon>
        <taxon>Sphaerularioidea</taxon>
        <taxon>Anguinidae</taxon>
        <taxon>Anguininae</taxon>
        <taxon>Ditylenchus</taxon>
    </lineage>
</organism>
<dbReference type="InterPro" id="IPR011990">
    <property type="entry name" value="TPR-like_helical_dom_sf"/>
</dbReference>
<reference evidence="3" key="1">
    <citation type="submission" date="2022-11" db="UniProtKB">
        <authorList>
            <consortium name="WormBaseParasite"/>
        </authorList>
    </citation>
    <scope>IDENTIFICATION</scope>
</reference>
<feature type="region of interest" description="Disordered" evidence="1">
    <location>
        <begin position="260"/>
        <end position="336"/>
    </location>
</feature>
<accession>A0A915EGW9</accession>
<sequence length="374" mass="42251">MQALAAMRFIDDVLERNDFEQMSRSLAAEFITDLLQKFELILPKVNIYYCKLIQALIPFVDPVDAQTLLKLHLEAEECVRICYPHNHPALGFHLRNIGIFSRILQQLETSLKYFKEAESIFNFVMPSDHSLAQTLKLLNKSLTKTISASQELHETLPLEVKPVPRFKIQVEQEFLEDQIVENHQVVKDPATEPAILLEIPSLLPIPVDIPINTPSEEKNVASGLLNPEATPTLAVPQLLVPPPLIIEDLANELKIEIHEPESNTSPLPQSPKKTLSPQHDSTGVKKKACLKKFSPRARTPLPPMVSSSNKESSEEEDKNGETSEEAGVKKKLDKENELEVLELKVPDLKVFSKVDDTDELILQYNSKKKNKKRN</sequence>
<dbReference type="Gene3D" id="1.25.40.10">
    <property type="entry name" value="Tetratricopeptide repeat domain"/>
    <property type="match status" value="1"/>
</dbReference>
<feature type="compositionally biased region" description="Basic residues" evidence="1">
    <location>
        <begin position="284"/>
        <end position="295"/>
    </location>
</feature>